<dbReference type="Gene3D" id="3.30.200.20">
    <property type="entry name" value="Phosphorylase Kinase, domain 1"/>
    <property type="match status" value="1"/>
</dbReference>
<dbReference type="InterPro" id="IPR000719">
    <property type="entry name" value="Prot_kinase_dom"/>
</dbReference>
<evidence type="ECO:0000313" key="9">
    <source>
        <dbReference type="EMBL" id="TPX40138.1"/>
    </source>
</evidence>
<dbReference type="GO" id="GO:0005634">
    <property type="term" value="C:nucleus"/>
    <property type="evidence" value="ECO:0007669"/>
    <property type="project" value="TreeGrafter"/>
</dbReference>
<proteinExistence type="predicted"/>
<dbReference type="PROSITE" id="PS50011">
    <property type="entry name" value="PROTEIN_KINASE_DOM"/>
    <property type="match status" value="1"/>
</dbReference>
<evidence type="ECO:0000256" key="5">
    <source>
        <dbReference type="ARBA" id="ARBA00022777"/>
    </source>
</evidence>
<evidence type="ECO:0000259" key="8">
    <source>
        <dbReference type="PROSITE" id="PS50011"/>
    </source>
</evidence>
<name>A0A507CSF5_9FUNG</name>
<evidence type="ECO:0000313" key="10">
    <source>
        <dbReference type="EMBL" id="TPX42083.1"/>
    </source>
</evidence>
<keyword evidence="6" id="KW-0067">ATP-binding</keyword>
<feature type="region of interest" description="Disordered" evidence="7">
    <location>
        <begin position="1"/>
        <end position="43"/>
    </location>
</feature>
<organism evidence="10 12">
    <name type="scientific">Synchytrium endobioticum</name>
    <dbReference type="NCBI Taxonomy" id="286115"/>
    <lineage>
        <taxon>Eukaryota</taxon>
        <taxon>Fungi</taxon>
        <taxon>Fungi incertae sedis</taxon>
        <taxon>Chytridiomycota</taxon>
        <taxon>Chytridiomycota incertae sedis</taxon>
        <taxon>Chytridiomycetes</taxon>
        <taxon>Synchytriales</taxon>
        <taxon>Synchytriaceae</taxon>
        <taxon>Synchytrium</taxon>
    </lineage>
</organism>
<dbReference type="PANTHER" id="PTHR44167">
    <property type="entry name" value="OVARIAN-SPECIFIC SERINE/THREONINE-PROTEIN KINASE LOK-RELATED"/>
    <property type="match status" value="1"/>
</dbReference>
<keyword evidence="11" id="KW-1185">Reference proteome</keyword>
<dbReference type="STRING" id="286115.A0A507CSF5"/>
<keyword evidence="3" id="KW-0808">Transferase</keyword>
<evidence type="ECO:0000313" key="11">
    <source>
        <dbReference type="Proteomes" id="UP000317494"/>
    </source>
</evidence>
<dbReference type="SMART" id="SM00220">
    <property type="entry name" value="S_TKc"/>
    <property type="match status" value="1"/>
</dbReference>
<evidence type="ECO:0000256" key="2">
    <source>
        <dbReference type="ARBA" id="ARBA00022527"/>
    </source>
</evidence>
<keyword evidence="2" id="KW-0723">Serine/threonine-protein kinase</keyword>
<dbReference type="Proteomes" id="UP000317494">
    <property type="component" value="Unassembled WGS sequence"/>
</dbReference>
<dbReference type="CDD" id="cd14019">
    <property type="entry name" value="STKc_Cdc7"/>
    <property type="match status" value="1"/>
</dbReference>
<dbReference type="OrthoDB" id="10020333at2759"/>
<gene>
    <name evidence="10" type="ORF">SeLEV6574_g05770</name>
    <name evidence="9" type="ORF">SeMB42_g06135</name>
</gene>
<reference evidence="11 12" key="1">
    <citation type="journal article" date="2019" name="Sci. Rep.">
        <title>Comparative genomics of chytrid fungi reveal insights into the obligate biotrophic and pathogenic lifestyle of Synchytrium endobioticum.</title>
        <authorList>
            <person name="van de Vossenberg B.T.L.H."/>
            <person name="Warris S."/>
            <person name="Nguyen H.D.T."/>
            <person name="van Gent-Pelzer M.P.E."/>
            <person name="Joly D.L."/>
            <person name="van de Geest H.C."/>
            <person name="Bonants P.J.M."/>
            <person name="Smith D.S."/>
            <person name="Levesque C.A."/>
            <person name="van der Lee T.A.J."/>
        </authorList>
    </citation>
    <scope>NUCLEOTIDE SEQUENCE [LARGE SCALE GENOMIC DNA]</scope>
    <source>
        <strain evidence="10 12">LEV6574</strain>
        <strain evidence="9 11">MB42</strain>
    </source>
</reference>
<dbReference type="VEuPathDB" id="FungiDB:SeMB42_g06135"/>
<dbReference type="EMBL" id="QEAN01000326">
    <property type="protein sequence ID" value="TPX40138.1"/>
    <property type="molecule type" value="Genomic_DNA"/>
</dbReference>
<evidence type="ECO:0000256" key="7">
    <source>
        <dbReference type="SAM" id="MobiDB-lite"/>
    </source>
</evidence>
<dbReference type="InterPro" id="IPR011009">
    <property type="entry name" value="Kinase-like_dom_sf"/>
</dbReference>
<dbReference type="SUPFAM" id="SSF56112">
    <property type="entry name" value="Protein kinase-like (PK-like)"/>
    <property type="match status" value="1"/>
</dbReference>
<dbReference type="Proteomes" id="UP000320475">
    <property type="component" value="Unassembled WGS sequence"/>
</dbReference>
<comment type="caution">
    <text evidence="10">The sequence shown here is derived from an EMBL/GenBank/DDBJ whole genome shotgun (WGS) entry which is preliminary data.</text>
</comment>
<keyword evidence="4" id="KW-0547">Nucleotide-binding</keyword>
<evidence type="ECO:0000256" key="1">
    <source>
        <dbReference type="ARBA" id="ARBA00012513"/>
    </source>
</evidence>
<dbReference type="GO" id="GO:0005524">
    <property type="term" value="F:ATP binding"/>
    <property type="evidence" value="ECO:0007669"/>
    <property type="project" value="UniProtKB-KW"/>
</dbReference>
<dbReference type="EC" id="2.7.11.1" evidence="1"/>
<evidence type="ECO:0000256" key="6">
    <source>
        <dbReference type="ARBA" id="ARBA00022840"/>
    </source>
</evidence>
<dbReference type="Pfam" id="PF00069">
    <property type="entry name" value="Pkinase"/>
    <property type="match status" value="1"/>
</dbReference>
<dbReference type="AlphaFoldDB" id="A0A507CSF5"/>
<feature type="domain" description="Protein kinase" evidence="8">
    <location>
        <begin position="60"/>
        <end position="426"/>
    </location>
</feature>
<dbReference type="Gene3D" id="1.10.510.10">
    <property type="entry name" value="Transferase(Phosphotransferase) domain 1"/>
    <property type="match status" value="1"/>
</dbReference>
<accession>A0A507CSF5</accession>
<dbReference type="PROSITE" id="PS00108">
    <property type="entry name" value="PROTEIN_KINASE_ST"/>
    <property type="match status" value="1"/>
</dbReference>
<dbReference type="GO" id="GO:0004674">
    <property type="term" value="F:protein serine/threonine kinase activity"/>
    <property type="evidence" value="ECO:0007669"/>
    <property type="project" value="UniProtKB-KW"/>
</dbReference>
<evidence type="ECO:0000313" key="12">
    <source>
        <dbReference type="Proteomes" id="UP000320475"/>
    </source>
</evidence>
<evidence type="ECO:0000256" key="4">
    <source>
        <dbReference type="ARBA" id="ARBA00022741"/>
    </source>
</evidence>
<protein>
    <recommendedName>
        <fullName evidence="1">non-specific serine/threonine protein kinase</fullName>
        <ecNumber evidence="1">2.7.11.1</ecNumber>
    </recommendedName>
</protein>
<keyword evidence="5" id="KW-0418">Kinase</keyword>
<dbReference type="InterPro" id="IPR008271">
    <property type="entry name" value="Ser/Thr_kinase_AS"/>
</dbReference>
<sequence length="435" mass="49802">MTDTTSEYPHANANKENATLRVSSLKRKRKDPSSPGTQQDDMQGEINDFYKWFPSLKNDYEILTKIGEGTFSTVYKAKDLRFRRYQNDDWIRLATFTTGQNSCTNGKNNDTDEIDDRGGNKKNIGGVERAVAYPYVAIKRIYHTSSPERMVNEIAVLRDLRGSDHVVPLITAERYEDQLICVLPFFEHEDFRDYFHTLSLDEIQDYCRELFKALAHVHSKRILHRDVKPSNFLYSRLKRRGLLADFGLAQREEKPALPRKRKIDSHIEAQLIAARGRPGFLAHDTRPTAKANRAGTRGFRAPEVLFKVAHQTTAIDIWSVGVIMISLFTGLFPFFQSNDDGEALIELGNLFGKKALKEVAATFNRTFDTNIPDIGPRQDLKKLCLSLRYTIATNISDEGYDLLERCFDLNPTTRITADEALSHPFLREYSFESET</sequence>
<dbReference type="PANTHER" id="PTHR44167:SF23">
    <property type="entry name" value="CDC7 KINASE, ISOFORM A-RELATED"/>
    <property type="match status" value="1"/>
</dbReference>
<evidence type="ECO:0000256" key="3">
    <source>
        <dbReference type="ARBA" id="ARBA00022679"/>
    </source>
</evidence>
<dbReference type="EMBL" id="QEAM01000287">
    <property type="protein sequence ID" value="TPX42083.1"/>
    <property type="molecule type" value="Genomic_DNA"/>
</dbReference>
<dbReference type="GO" id="GO:0044773">
    <property type="term" value="P:mitotic DNA damage checkpoint signaling"/>
    <property type="evidence" value="ECO:0007669"/>
    <property type="project" value="TreeGrafter"/>
</dbReference>